<gene>
    <name evidence="3" type="ORF">K2173_011908</name>
</gene>
<evidence type="ECO:0000256" key="1">
    <source>
        <dbReference type="SAM" id="MobiDB-lite"/>
    </source>
</evidence>
<feature type="compositionally biased region" description="Polar residues" evidence="1">
    <location>
        <begin position="246"/>
        <end position="268"/>
    </location>
</feature>
<keyword evidence="2" id="KW-1133">Transmembrane helix</keyword>
<keyword evidence="2" id="KW-0472">Membrane</keyword>
<dbReference type="Proteomes" id="UP001159364">
    <property type="component" value="Linkage Group LG05"/>
</dbReference>
<evidence type="ECO:0000256" key="2">
    <source>
        <dbReference type="SAM" id="Phobius"/>
    </source>
</evidence>
<keyword evidence="2" id="KW-0812">Transmembrane</keyword>
<dbReference type="AlphaFoldDB" id="A0AAV8TGX3"/>
<keyword evidence="4" id="KW-1185">Reference proteome</keyword>
<accession>A0AAV8TGX3</accession>
<feature type="transmembrane region" description="Helical" evidence="2">
    <location>
        <begin position="90"/>
        <end position="110"/>
    </location>
</feature>
<comment type="caution">
    <text evidence="3">The sequence shown here is derived from an EMBL/GenBank/DDBJ whole genome shotgun (WGS) entry which is preliminary data.</text>
</comment>
<feature type="region of interest" description="Disordered" evidence="1">
    <location>
        <begin position="238"/>
        <end position="278"/>
    </location>
</feature>
<dbReference type="Pfam" id="PF11282">
    <property type="entry name" value="DUF3082"/>
    <property type="match status" value="1"/>
</dbReference>
<dbReference type="EMBL" id="JAIWQS010000005">
    <property type="protein sequence ID" value="KAJ8765228.1"/>
    <property type="molecule type" value="Genomic_DNA"/>
</dbReference>
<evidence type="ECO:0000313" key="3">
    <source>
        <dbReference type="EMBL" id="KAJ8765228.1"/>
    </source>
</evidence>
<feature type="compositionally biased region" description="Basic and acidic residues" evidence="1">
    <location>
        <begin position="269"/>
        <end position="278"/>
    </location>
</feature>
<protein>
    <recommendedName>
        <fullName evidence="5">Transmembrane protein</fullName>
    </recommendedName>
</protein>
<dbReference type="PANTHER" id="PTHR35733">
    <property type="entry name" value="OS02G0307800 PROTEIN"/>
    <property type="match status" value="1"/>
</dbReference>
<reference evidence="3 4" key="1">
    <citation type="submission" date="2021-09" db="EMBL/GenBank/DDBJ databases">
        <title>Genomic insights and catalytic innovation underlie evolution of tropane alkaloids biosynthesis.</title>
        <authorList>
            <person name="Wang Y.-J."/>
            <person name="Tian T."/>
            <person name="Huang J.-P."/>
            <person name="Huang S.-X."/>
        </authorList>
    </citation>
    <scope>NUCLEOTIDE SEQUENCE [LARGE SCALE GENOMIC DNA]</scope>
    <source>
        <strain evidence="3">KIB-2018</strain>
        <tissue evidence="3">Leaf</tissue>
    </source>
</reference>
<proteinExistence type="predicted"/>
<dbReference type="InterPro" id="IPR021434">
    <property type="entry name" value="DUF3082"/>
</dbReference>
<organism evidence="3 4">
    <name type="scientific">Erythroxylum novogranatense</name>
    <dbReference type="NCBI Taxonomy" id="1862640"/>
    <lineage>
        <taxon>Eukaryota</taxon>
        <taxon>Viridiplantae</taxon>
        <taxon>Streptophyta</taxon>
        <taxon>Embryophyta</taxon>
        <taxon>Tracheophyta</taxon>
        <taxon>Spermatophyta</taxon>
        <taxon>Magnoliopsida</taxon>
        <taxon>eudicotyledons</taxon>
        <taxon>Gunneridae</taxon>
        <taxon>Pentapetalae</taxon>
        <taxon>rosids</taxon>
        <taxon>fabids</taxon>
        <taxon>Malpighiales</taxon>
        <taxon>Erythroxylaceae</taxon>
        <taxon>Erythroxylum</taxon>
    </lineage>
</organism>
<evidence type="ECO:0000313" key="4">
    <source>
        <dbReference type="Proteomes" id="UP001159364"/>
    </source>
</evidence>
<dbReference type="PANTHER" id="PTHR35733:SF1">
    <property type="entry name" value="OS02G0307800 PROTEIN"/>
    <property type="match status" value="1"/>
</dbReference>
<evidence type="ECO:0008006" key="5">
    <source>
        <dbReference type="Google" id="ProtNLM"/>
    </source>
</evidence>
<sequence length="278" mass="29847">MLQCHLQPLTLTLTFTTPHHILLPSLQHHSHSLLFHQRPITHFSLSALPPQSSLPWLTVADDSPGETGPIELPLSSSPTIFSTTDDPSPLQVTTSVLLTAAISIFLFRSIRRRAKRAKELRLRSSGENKSLKEEALASLTAMAPGAIASEKTPSPVQALLGGISAGVIALILYKFTTTIEASLNRQALSDNYSVRQITITVRTIVNGLCYLATCVFGVNSVGLFLYSAQLAINSLTKGENSEEQGTRQSTSPNSTSESPAAGATSSDSQGDRNPDDRQ</sequence>
<name>A0AAV8TGX3_9ROSI</name>
<dbReference type="GO" id="GO:0009535">
    <property type="term" value="C:chloroplast thylakoid membrane"/>
    <property type="evidence" value="ECO:0007669"/>
    <property type="project" value="TreeGrafter"/>
</dbReference>